<evidence type="ECO:0000313" key="7">
    <source>
        <dbReference type="EMBL" id="KAK3898603.1"/>
    </source>
</evidence>
<dbReference type="Gene3D" id="3.50.50.60">
    <property type="entry name" value="FAD/NAD(P)-binding domain"/>
    <property type="match status" value="1"/>
</dbReference>
<evidence type="ECO:0000256" key="2">
    <source>
        <dbReference type="ARBA" id="ARBA00022630"/>
    </source>
</evidence>
<keyword evidence="4" id="KW-0560">Oxidoreductase</keyword>
<feature type="domain" description="FAD-binding" evidence="6">
    <location>
        <begin position="9"/>
        <end position="356"/>
    </location>
</feature>
<accession>A0AAN6MEI4</accession>
<evidence type="ECO:0000256" key="3">
    <source>
        <dbReference type="ARBA" id="ARBA00022827"/>
    </source>
</evidence>
<dbReference type="FunFam" id="3.50.50.60:FF:000115">
    <property type="entry name" value="Salicylate hydroxylase, putative"/>
    <property type="match status" value="1"/>
</dbReference>
<dbReference type="SUPFAM" id="SSF54373">
    <property type="entry name" value="FAD-linked reductases, C-terminal domain"/>
    <property type="match status" value="1"/>
</dbReference>
<evidence type="ECO:0000256" key="4">
    <source>
        <dbReference type="ARBA" id="ARBA00023002"/>
    </source>
</evidence>
<evidence type="ECO:0000256" key="1">
    <source>
        <dbReference type="ARBA" id="ARBA00007992"/>
    </source>
</evidence>
<keyword evidence="2" id="KW-0285">Flavoprotein</keyword>
<comment type="similarity">
    <text evidence="1">Belongs to the paxM FAD-dependent monooxygenase family.</text>
</comment>
<dbReference type="PANTHER" id="PTHR13789">
    <property type="entry name" value="MONOOXYGENASE"/>
    <property type="match status" value="1"/>
</dbReference>
<keyword evidence="8" id="KW-1185">Reference proteome</keyword>
<dbReference type="SUPFAM" id="SSF51905">
    <property type="entry name" value="FAD/NAD(P)-binding domain"/>
    <property type="match status" value="1"/>
</dbReference>
<reference evidence="7" key="2">
    <citation type="submission" date="2023-05" db="EMBL/GenBank/DDBJ databases">
        <authorList>
            <consortium name="Lawrence Berkeley National Laboratory"/>
            <person name="Steindorff A."/>
            <person name="Hensen N."/>
            <person name="Bonometti L."/>
            <person name="Westerberg I."/>
            <person name="Brannstrom I.O."/>
            <person name="Guillou S."/>
            <person name="Cros-Aarteil S."/>
            <person name="Calhoun S."/>
            <person name="Haridas S."/>
            <person name="Kuo A."/>
            <person name="Mondo S."/>
            <person name="Pangilinan J."/>
            <person name="Riley R."/>
            <person name="Labutti K."/>
            <person name="Andreopoulos B."/>
            <person name="Lipzen A."/>
            <person name="Chen C."/>
            <person name="Yanf M."/>
            <person name="Daum C."/>
            <person name="Ng V."/>
            <person name="Clum A."/>
            <person name="Ohm R."/>
            <person name="Martin F."/>
            <person name="Silar P."/>
            <person name="Natvig D."/>
            <person name="Lalanne C."/>
            <person name="Gautier V."/>
            <person name="Ament-Velasquez S.L."/>
            <person name="Kruys A."/>
            <person name="Hutchinson M.I."/>
            <person name="Powell A.J."/>
            <person name="Barry K."/>
            <person name="Miller A.N."/>
            <person name="Grigoriev I.V."/>
            <person name="Debuchy R."/>
            <person name="Gladieux P."/>
            <person name="Thoren M.H."/>
            <person name="Johannesson H."/>
        </authorList>
    </citation>
    <scope>NUCLEOTIDE SEQUENCE</scope>
    <source>
        <strain evidence="7">CBS 103.79</strain>
    </source>
</reference>
<dbReference type="Proteomes" id="UP001303889">
    <property type="component" value="Unassembled WGS sequence"/>
</dbReference>
<dbReference type="EMBL" id="MU855909">
    <property type="protein sequence ID" value="KAK3898603.1"/>
    <property type="molecule type" value="Genomic_DNA"/>
</dbReference>
<protein>
    <submittedName>
        <fullName evidence="7">9,9'-di-cis-zeta-carotene desaturase</fullName>
    </submittedName>
</protein>
<dbReference type="PANTHER" id="PTHR13789:SF306">
    <property type="entry name" value="HYDROXYLASE, PUTATIVE-RELATED"/>
    <property type="match status" value="1"/>
</dbReference>
<feature type="non-terminal residue" evidence="7">
    <location>
        <position position="1"/>
    </location>
</feature>
<dbReference type="GO" id="GO:0071949">
    <property type="term" value="F:FAD binding"/>
    <property type="evidence" value="ECO:0007669"/>
    <property type="project" value="InterPro"/>
</dbReference>
<keyword evidence="3" id="KW-0274">FAD</keyword>
<sequence>SLKAAHPLNVLIVGAGLGGLSTAVALARRGHKVTVLERAPVLGEVGAGIQIPPNSARLLLSWGIAPHFAARVVEPASISFRRWATGDVIGHTPLVPDFRSTYGAPYYVIHRADFHSALCALATELGVKIVTGCEVVGYEGEERGEVRAADGRVFGGDLVIAADGVRSVARGVVLGGEDRPAERTGFAAYRAVVETELMRGDADMEWLLERPSLNVWIGEDRHVMTYTIAGGKTFNLVLSHVDRTDPSTWKPETAVEDMKEYFRGWDPKLTKIIDLIKDTIKWPLLSGNPLPTWTSKSKNLVILGDAAHAMVPYMSQGAAMAVEDGAALAELLSLIESKEQIPDALRIFEAERMKRSGGMQSASLVNGKLWHFPDGPQQEARDAGMRAEVEGKPFVESTNQWSDPVTQLWAYGYDAEKVVRELWLAERGVKA</sequence>
<comment type="caution">
    <text evidence="7">The sequence shown here is derived from an EMBL/GenBank/DDBJ whole genome shotgun (WGS) entry which is preliminary data.</text>
</comment>
<dbReference type="PRINTS" id="PR00420">
    <property type="entry name" value="RNGMNOXGNASE"/>
</dbReference>
<evidence type="ECO:0000313" key="8">
    <source>
        <dbReference type="Proteomes" id="UP001303889"/>
    </source>
</evidence>
<dbReference type="InterPro" id="IPR036188">
    <property type="entry name" value="FAD/NAD-bd_sf"/>
</dbReference>
<dbReference type="InterPro" id="IPR002938">
    <property type="entry name" value="FAD-bd"/>
</dbReference>
<proteinExistence type="inferred from homology"/>
<gene>
    <name evidence="7" type="ORF">C8A05DRAFT_18851</name>
</gene>
<dbReference type="AlphaFoldDB" id="A0AAN6MEI4"/>
<dbReference type="InterPro" id="IPR050493">
    <property type="entry name" value="FAD-dep_Monooxygenase_BioMet"/>
</dbReference>
<evidence type="ECO:0000259" key="6">
    <source>
        <dbReference type="Pfam" id="PF01494"/>
    </source>
</evidence>
<keyword evidence="5" id="KW-0503">Monooxygenase</keyword>
<evidence type="ECO:0000256" key="5">
    <source>
        <dbReference type="ARBA" id="ARBA00023033"/>
    </source>
</evidence>
<reference evidence="7" key="1">
    <citation type="journal article" date="2023" name="Mol. Phylogenet. Evol.">
        <title>Genome-scale phylogeny and comparative genomics of the fungal order Sordariales.</title>
        <authorList>
            <person name="Hensen N."/>
            <person name="Bonometti L."/>
            <person name="Westerberg I."/>
            <person name="Brannstrom I.O."/>
            <person name="Guillou S."/>
            <person name="Cros-Aarteil S."/>
            <person name="Calhoun S."/>
            <person name="Haridas S."/>
            <person name="Kuo A."/>
            <person name="Mondo S."/>
            <person name="Pangilinan J."/>
            <person name="Riley R."/>
            <person name="LaButti K."/>
            <person name="Andreopoulos B."/>
            <person name="Lipzen A."/>
            <person name="Chen C."/>
            <person name="Yan M."/>
            <person name="Daum C."/>
            <person name="Ng V."/>
            <person name="Clum A."/>
            <person name="Steindorff A."/>
            <person name="Ohm R.A."/>
            <person name="Martin F."/>
            <person name="Silar P."/>
            <person name="Natvig D.O."/>
            <person name="Lalanne C."/>
            <person name="Gautier V."/>
            <person name="Ament-Velasquez S.L."/>
            <person name="Kruys A."/>
            <person name="Hutchinson M.I."/>
            <person name="Powell A.J."/>
            <person name="Barry K."/>
            <person name="Miller A.N."/>
            <person name="Grigoriev I.V."/>
            <person name="Debuchy R."/>
            <person name="Gladieux P."/>
            <person name="Hiltunen Thoren M."/>
            <person name="Johannesson H."/>
        </authorList>
    </citation>
    <scope>NUCLEOTIDE SEQUENCE</scope>
    <source>
        <strain evidence="7">CBS 103.79</strain>
    </source>
</reference>
<dbReference type="GO" id="GO:0004497">
    <property type="term" value="F:monooxygenase activity"/>
    <property type="evidence" value="ECO:0007669"/>
    <property type="project" value="UniProtKB-KW"/>
</dbReference>
<name>A0AAN6MEI4_9PEZI</name>
<organism evidence="7 8">
    <name type="scientific">Staphylotrichum tortipilum</name>
    <dbReference type="NCBI Taxonomy" id="2831512"/>
    <lineage>
        <taxon>Eukaryota</taxon>
        <taxon>Fungi</taxon>
        <taxon>Dikarya</taxon>
        <taxon>Ascomycota</taxon>
        <taxon>Pezizomycotina</taxon>
        <taxon>Sordariomycetes</taxon>
        <taxon>Sordariomycetidae</taxon>
        <taxon>Sordariales</taxon>
        <taxon>Chaetomiaceae</taxon>
        <taxon>Staphylotrichum</taxon>
    </lineage>
</organism>
<dbReference type="Pfam" id="PF01494">
    <property type="entry name" value="FAD_binding_3"/>
    <property type="match status" value="1"/>
</dbReference>